<organism evidence="4 5">
    <name type="scientific">Apiospora arundinis</name>
    <dbReference type="NCBI Taxonomy" id="335852"/>
    <lineage>
        <taxon>Eukaryota</taxon>
        <taxon>Fungi</taxon>
        <taxon>Dikarya</taxon>
        <taxon>Ascomycota</taxon>
        <taxon>Pezizomycotina</taxon>
        <taxon>Sordariomycetes</taxon>
        <taxon>Xylariomycetidae</taxon>
        <taxon>Amphisphaeriales</taxon>
        <taxon>Apiosporaceae</taxon>
        <taxon>Apiospora</taxon>
    </lineage>
</organism>
<feature type="coiled-coil region" evidence="1">
    <location>
        <begin position="304"/>
        <end position="344"/>
    </location>
</feature>
<dbReference type="EMBL" id="JAPCWZ010000007">
    <property type="protein sequence ID" value="KAK8856664.1"/>
    <property type="molecule type" value="Genomic_DNA"/>
</dbReference>
<feature type="compositionally biased region" description="Polar residues" evidence="2">
    <location>
        <begin position="205"/>
        <end position="216"/>
    </location>
</feature>
<name>A0ABR2I2N8_9PEZI</name>
<feature type="region of interest" description="Disordered" evidence="2">
    <location>
        <begin position="186"/>
        <end position="228"/>
    </location>
</feature>
<dbReference type="PANTHER" id="PTHR38886:SF1">
    <property type="entry name" value="NACHT-NTPASE AND P-LOOP NTPASES N-TERMINAL DOMAIN-CONTAINING PROTEIN"/>
    <property type="match status" value="1"/>
</dbReference>
<feature type="domain" description="Ubiquitin-like" evidence="3">
    <location>
        <begin position="358"/>
        <end position="440"/>
    </location>
</feature>
<evidence type="ECO:0000256" key="1">
    <source>
        <dbReference type="SAM" id="Coils"/>
    </source>
</evidence>
<feature type="region of interest" description="Disordered" evidence="2">
    <location>
        <begin position="454"/>
        <end position="516"/>
    </location>
</feature>
<gene>
    <name evidence="4" type="ORF">PGQ11_012576</name>
</gene>
<dbReference type="PANTHER" id="PTHR38886">
    <property type="entry name" value="SESA DOMAIN-CONTAINING PROTEIN"/>
    <property type="match status" value="1"/>
</dbReference>
<dbReference type="Proteomes" id="UP001390339">
    <property type="component" value="Unassembled WGS sequence"/>
</dbReference>
<evidence type="ECO:0000256" key="2">
    <source>
        <dbReference type="SAM" id="MobiDB-lite"/>
    </source>
</evidence>
<keyword evidence="1" id="KW-0175">Coiled coil</keyword>
<keyword evidence="5" id="KW-1185">Reference proteome</keyword>
<evidence type="ECO:0000313" key="5">
    <source>
        <dbReference type="Proteomes" id="UP001390339"/>
    </source>
</evidence>
<comment type="caution">
    <text evidence="4">The sequence shown here is derived from an EMBL/GenBank/DDBJ whole genome shotgun (WGS) entry which is preliminary data.</text>
</comment>
<dbReference type="Pfam" id="PF22893">
    <property type="entry name" value="ULD_2"/>
    <property type="match status" value="1"/>
</dbReference>
<protein>
    <submittedName>
        <fullName evidence="4">Kinetoplast-associated protein kap-like protein</fullName>
    </submittedName>
</protein>
<proteinExistence type="predicted"/>
<sequence>MSFGYSVSDFVTGYNITYQLVRILADSRGASIEYQEAMTELRAMEQVFLQAGSLVSSKVLSRDIINGIACIVFSAVDIIDSFYERSKEYQHQLGKTAASLESSWCKIGWTLFKKEELRALKAQLHERLTSVNVLIGMASYRSNLPPEIAQYEERPKDDLPDRPTTVIAEMKVANWQDNQSKYSESTLAASGCHANVPSRPLSSVGEASQTQQSESGQPVPPTLDDSCFIHEGVSSTTFGGYSVADTKRTDVSVGSFEPGVSNSPSGGPPVDRDTQIPMSSKEITTSSLDDIIQETRERAERETRSRIETERVAAAAAMQEIEEKERLRAVLESLETKLAAITTREEAKELADANAKKEKAPIRFKDAVGRKFSFPFHICATWTGIEELIKQAFLHVDVIGPHVQAGHYDLLGPDGQIILPQIWDKVIEPDWAISMHMWPMERRPDPLMHHAYRGPPGALAAERSQELQQSQEPRKLQAPQRFRNSEVTPYHESHHTSTGCASVPGYRTRSTAPRIC</sequence>
<accession>A0ABR2I2N8</accession>
<evidence type="ECO:0000259" key="3">
    <source>
        <dbReference type="Pfam" id="PF22893"/>
    </source>
</evidence>
<dbReference type="InterPro" id="IPR054464">
    <property type="entry name" value="ULD_fung"/>
</dbReference>
<reference evidence="4 5" key="1">
    <citation type="journal article" date="2024" name="IMA Fungus">
        <title>Apiospora arundinis, a panoply of carbohydrate-active enzymes and secondary metabolites.</title>
        <authorList>
            <person name="Sorensen T."/>
            <person name="Petersen C."/>
            <person name="Muurmann A.T."/>
            <person name="Christiansen J.V."/>
            <person name="Brundto M.L."/>
            <person name="Overgaard C.K."/>
            <person name="Boysen A.T."/>
            <person name="Wollenberg R.D."/>
            <person name="Larsen T.O."/>
            <person name="Sorensen J.L."/>
            <person name="Nielsen K.L."/>
            <person name="Sondergaard T.E."/>
        </authorList>
    </citation>
    <scope>NUCLEOTIDE SEQUENCE [LARGE SCALE GENOMIC DNA]</scope>
    <source>
        <strain evidence="4 5">AAU 773</strain>
    </source>
</reference>
<evidence type="ECO:0000313" key="4">
    <source>
        <dbReference type="EMBL" id="KAK8856664.1"/>
    </source>
</evidence>